<dbReference type="Proteomes" id="UP000663671">
    <property type="component" value="Chromosome 3"/>
</dbReference>
<evidence type="ECO:0000256" key="1">
    <source>
        <dbReference type="SAM" id="MobiDB-lite"/>
    </source>
</evidence>
<dbReference type="AlphaFoldDB" id="A0A8A1MKH8"/>
<sequence length="181" mass="20155">MSWPFSQSMVTGRWSSTTGSTYRADPRSLSSEFPAIAISGHTAPRYFVSNLRRDQSRPNAGCRPPAAHLSQLNCHFGNWRSLQLGGWRKDSISADFASGLTAVAGSWISVSFQVDCADVICMVYRLKSWYLNQPSAPPLLRKSMHRTGLLRNGVDQSSKRYSLPLVSAPQRTENHIVQKIL</sequence>
<feature type="compositionally biased region" description="Polar residues" evidence="1">
    <location>
        <begin position="1"/>
        <end position="21"/>
    </location>
</feature>
<accession>A0A8A1MKH8</accession>
<feature type="region of interest" description="Disordered" evidence="1">
    <location>
        <begin position="1"/>
        <end position="22"/>
    </location>
</feature>
<organism evidence="2 3">
    <name type="scientific">Ajellomyces capsulatus</name>
    <name type="common">Darling's disease fungus</name>
    <name type="synonym">Histoplasma capsulatum</name>
    <dbReference type="NCBI Taxonomy" id="5037"/>
    <lineage>
        <taxon>Eukaryota</taxon>
        <taxon>Fungi</taxon>
        <taxon>Dikarya</taxon>
        <taxon>Ascomycota</taxon>
        <taxon>Pezizomycotina</taxon>
        <taxon>Eurotiomycetes</taxon>
        <taxon>Eurotiomycetidae</taxon>
        <taxon>Onygenales</taxon>
        <taxon>Ajellomycetaceae</taxon>
        <taxon>Histoplasma</taxon>
    </lineage>
</organism>
<evidence type="ECO:0000313" key="2">
    <source>
        <dbReference type="EMBL" id="QSS65144.1"/>
    </source>
</evidence>
<name>A0A8A1MKH8_AJECA</name>
<proteinExistence type="predicted"/>
<dbReference type="EMBL" id="CP069115">
    <property type="protein sequence ID" value="QSS65144.1"/>
    <property type="molecule type" value="Genomic_DNA"/>
</dbReference>
<reference evidence="2" key="1">
    <citation type="submission" date="2021-01" db="EMBL/GenBank/DDBJ databases">
        <title>Chromosome-level genome assembly of a human fungal pathogen reveals clustering of transcriptionally co-regulated genes.</title>
        <authorList>
            <person name="Voorhies M."/>
            <person name="Cohen S."/>
            <person name="Shea T.P."/>
            <person name="Petrus S."/>
            <person name="Munoz J.F."/>
            <person name="Poplawski S."/>
            <person name="Goldman W.E."/>
            <person name="Michael T."/>
            <person name="Cuomo C.A."/>
            <person name="Sil A."/>
            <person name="Beyhan S."/>
        </authorList>
    </citation>
    <scope>NUCLEOTIDE SEQUENCE</scope>
    <source>
        <strain evidence="2">WU24</strain>
    </source>
</reference>
<evidence type="ECO:0000313" key="3">
    <source>
        <dbReference type="Proteomes" id="UP000663671"/>
    </source>
</evidence>
<protein>
    <submittedName>
        <fullName evidence="2">Uncharacterized protein</fullName>
    </submittedName>
</protein>
<dbReference type="VEuPathDB" id="FungiDB:I7I51_05986"/>
<gene>
    <name evidence="2" type="ORF">I7I51_05986</name>
</gene>